<sequence>MASIILIGPLAVLIAPVCPSIRPRSSASEIGIRRSESVGSTNCTSAESTLPLATALTTLSERPVSANITSAVAGS</sequence>
<protein>
    <submittedName>
        <fullName evidence="2">Putative secreted peptide</fullName>
    </submittedName>
</protein>
<dbReference type="EMBL" id="GGFM01010044">
    <property type="protein sequence ID" value="MBW30795.1"/>
    <property type="molecule type" value="Transcribed_RNA"/>
</dbReference>
<keyword evidence="1" id="KW-0732">Signal</keyword>
<dbReference type="AlphaFoldDB" id="A0A2M3ZQM1"/>
<proteinExistence type="predicted"/>
<evidence type="ECO:0000256" key="1">
    <source>
        <dbReference type="SAM" id="SignalP"/>
    </source>
</evidence>
<accession>A0A2M3ZQM1</accession>
<feature type="chain" id="PRO_5014843927" evidence="1">
    <location>
        <begin position="28"/>
        <end position="75"/>
    </location>
</feature>
<organism evidence="2">
    <name type="scientific">Anopheles braziliensis</name>
    <dbReference type="NCBI Taxonomy" id="58242"/>
    <lineage>
        <taxon>Eukaryota</taxon>
        <taxon>Metazoa</taxon>
        <taxon>Ecdysozoa</taxon>
        <taxon>Arthropoda</taxon>
        <taxon>Hexapoda</taxon>
        <taxon>Insecta</taxon>
        <taxon>Pterygota</taxon>
        <taxon>Neoptera</taxon>
        <taxon>Endopterygota</taxon>
        <taxon>Diptera</taxon>
        <taxon>Nematocera</taxon>
        <taxon>Culicoidea</taxon>
        <taxon>Culicidae</taxon>
        <taxon>Anophelinae</taxon>
        <taxon>Anopheles</taxon>
    </lineage>
</organism>
<reference evidence="2" key="1">
    <citation type="submission" date="2018-01" db="EMBL/GenBank/DDBJ databases">
        <title>An insight into the sialome of Amazonian anophelines.</title>
        <authorList>
            <person name="Ribeiro J.M."/>
            <person name="Scarpassa V."/>
            <person name="Calvo E."/>
        </authorList>
    </citation>
    <scope>NUCLEOTIDE SEQUENCE</scope>
    <source>
        <tissue evidence="2">Salivary glands</tissue>
    </source>
</reference>
<evidence type="ECO:0000313" key="2">
    <source>
        <dbReference type="EMBL" id="MBW30795.1"/>
    </source>
</evidence>
<feature type="signal peptide" evidence="1">
    <location>
        <begin position="1"/>
        <end position="27"/>
    </location>
</feature>
<name>A0A2M3ZQM1_9DIPT</name>